<feature type="region of interest" description="Disordered" evidence="1">
    <location>
        <begin position="181"/>
        <end position="269"/>
    </location>
</feature>
<dbReference type="AlphaFoldDB" id="A0A232LU96"/>
<accession>A0A232LU96</accession>
<feature type="compositionally biased region" description="Acidic residues" evidence="1">
    <location>
        <begin position="227"/>
        <end position="243"/>
    </location>
</feature>
<protein>
    <submittedName>
        <fullName evidence="2">Uncharacterized protein</fullName>
    </submittedName>
</protein>
<feature type="compositionally biased region" description="Polar residues" evidence="1">
    <location>
        <begin position="213"/>
        <end position="224"/>
    </location>
</feature>
<feature type="compositionally biased region" description="Basic residues" evidence="1">
    <location>
        <begin position="250"/>
        <end position="266"/>
    </location>
</feature>
<keyword evidence="3" id="KW-1185">Reference proteome</keyword>
<evidence type="ECO:0000256" key="1">
    <source>
        <dbReference type="SAM" id="MobiDB-lite"/>
    </source>
</evidence>
<sequence>MALQAQCQSNKITFNMDWSFAGGQMEKVLLEGLVEQTRKMQSRGGRMNVSTDSSLSKVNYVPIALSVTLAYHSAGGPVQNILTWRQIKGKVFTLWYHFKNCLFLRNQPGWSWDEDTEADTRRINVAPQLWDSFFADYYPAKKKMAAKRRYGWFSRNTVPHWSLLEEAFGYRLATVGPHNLMDFGHQRQNPPDWDKEGGTPVDGDSPASALPTFFTSISPSISRESGTDDDHDADDDDDDDDLESLTSLPTRKRSATGKTPASKRAKREPSALGIIAEQLLAANLQREREFEERRPSWKRAWEVIQDSYKTEWAKLTTGALGCLHLVLSQCPANLSAQGSDVTYADLILAIGNDKRRDNYVHKVLKLATKFQEEEIESSSGEL</sequence>
<proteinExistence type="predicted"/>
<dbReference type="Proteomes" id="UP000243515">
    <property type="component" value="Unassembled WGS sequence"/>
</dbReference>
<comment type="caution">
    <text evidence="2">The sequence shown here is derived from an EMBL/GenBank/DDBJ whole genome shotgun (WGS) entry which is preliminary data.</text>
</comment>
<organism evidence="2 3">
    <name type="scientific">Elaphomyces granulatus</name>
    <dbReference type="NCBI Taxonomy" id="519963"/>
    <lineage>
        <taxon>Eukaryota</taxon>
        <taxon>Fungi</taxon>
        <taxon>Dikarya</taxon>
        <taxon>Ascomycota</taxon>
        <taxon>Pezizomycotina</taxon>
        <taxon>Eurotiomycetes</taxon>
        <taxon>Eurotiomycetidae</taxon>
        <taxon>Eurotiales</taxon>
        <taxon>Elaphomycetaceae</taxon>
        <taxon>Elaphomyces</taxon>
    </lineage>
</organism>
<evidence type="ECO:0000313" key="2">
    <source>
        <dbReference type="EMBL" id="OXV07654.1"/>
    </source>
</evidence>
<evidence type="ECO:0000313" key="3">
    <source>
        <dbReference type="Proteomes" id="UP000243515"/>
    </source>
</evidence>
<dbReference type="EMBL" id="NPHW01004650">
    <property type="protein sequence ID" value="OXV07654.1"/>
    <property type="molecule type" value="Genomic_DNA"/>
</dbReference>
<name>A0A232LU96_9EURO</name>
<reference evidence="2 3" key="1">
    <citation type="journal article" date="2015" name="Environ. Microbiol.">
        <title>Metagenome sequence of Elaphomyces granulatus from sporocarp tissue reveals Ascomycota ectomycorrhizal fingerprints of genome expansion and a Proteobacteria-rich microbiome.</title>
        <authorList>
            <person name="Quandt C.A."/>
            <person name="Kohler A."/>
            <person name="Hesse C.N."/>
            <person name="Sharpton T.J."/>
            <person name="Martin F."/>
            <person name="Spatafora J.W."/>
        </authorList>
    </citation>
    <scope>NUCLEOTIDE SEQUENCE [LARGE SCALE GENOMIC DNA]</scope>
    <source>
        <strain evidence="2 3">OSC145934</strain>
    </source>
</reference>
<gene>
    <name evidence="2" type="ORF">Egran_04581</name>
</gene>